<dbReference type="PANTHER" id="PTHR38696">
    <property type="entry name" value="MEDIATOR OF RNA POLYMERASE II TRANSCRIPTION SUBUNIT 13"/>
    <property type="match status" value="1"/>
</dbReference>
<keyword evidence="2" id="KW-1185">Reference proteome</keyword>
<dbReference type="RefSeq" id="XP_062718157.1">
    <property type="nucleotide sequence ID" value="XM_062863838.1"/>
</dbReference>
<dbReference type="GeneID" id="87882667"/>
<evidence type="ECO:0000313" key="1">
    <source>
        <dbReference type="EMBL" id="KAK3302377.1"/>
    </source>
</evidence>
<comment type="caution">
    <text evidence="1">The sequence shown here is derived from an EMBL/GenBank/DDBJ whole genome shotgun (WGS) entry which is preliminary data.</text>
</comment>
<dbReference type="Proteomes" id="UP001273166">
    <property type="component" value="Unassembled WGS sequence"/>
</dbReference>
<proteinExistence type="predicted"/>
<dbReference type="AlphaFoldDB" id="A0AAJ0GLZ2"/>
<name>A0AAJ0GLZ2_9PEZI</name>
<organism evidence="1 2">
    <name type="scientific">Chaetomium strumarium</name>
    <dbReference type="NCBI Taxonomy" id="1170767"/>
    <lineage>
        <taxon>Eukaryota</taxon>
        <taxon>Fungi</taxon>
        <taxon>Dikarya</taxon>
        <taxon>Ascomycota</taxon>
        <taxon>Pezizomycotina</taxon>
        <taxon>Sordariomycetes</taxon>
        <taxon>Sordariomycetidae</taxon>
        <taxon>Sordariales</taxon>
        <taxon>Chaetomiaceae</taxon>
        <taxon>Chaetomium</taxon>
    </lineage>
</organism>
<reference evidence="1" key="2">
    <citation type="submission" date="2023-06" db="EMBL/GenBank/DDBJ databases">
        <authorList>
            <consortium name="Lawrence Berkeley National Laboratory"/>
            <person name="Mondo S.J."/>
            <person name="Hensen N."/>
            <person name="Bonometti L."/>
            <person name="Westerberg I."/>
            <person name="Brannstrom I.O."/>
            <person name="Guillou S."/>
            <person name="Cros-Aarteil S."/>
            <person name="Calhoun S."/>
            <person name="Haridas S."/>
            <person name="Kuo A."/>
            <person name="Pangilinan J."/>
            <person name="Riley R."/>
            <person name="Labutti K."/>
            <person name="Andreopoulos B."/>
            <person name="Lipzen A."/>
            <person name="Chen C."/>
            <person name="Yanf M."/>
            <person name="Daum C."/>
            <person name="Ng V."/>
            <person name="Clum A."/>
            <person name="Steindorff A."/>
            <person name="Ohm R."/>
            <person name="Martin F."/>
            <person name="Silar P."/>
            <person name="Natvig D."/>
            <person name="Lalanne C."/>
            <person name="Gautier V."/>
            <person name="Ament-Velasquez S.L."/>
            <person name="Kruys A."/>
            <person name="Hutchinson M.I."/>
            <person name="Powell A.J."/>
            <person name="Barry K."/>
            <person name="Miller A.N."/>
            <person name="Grigoriev I.V."/>
            <person name="Debuchy R."/>
            <person name="Gladieux P."/>
            <person name="Thoren M.H."/>
            <person name="Johannesson H."/>
        </authorList>
    </citation>
    <scope>NUCLEOTIDE SEQUENCE</scope>
    <source>
        <strain evidence="1">CBS 333.67</strain>
    </source>
</reference>
<accession>A0AAJ0GLZ2</accession>
<protein>
    <submittedName>
        <fullName evidence="1">Uncharacterized protein</fullName>
    </submittedName>
</protein>
<dbReference type="PANTHER" id="PTHR38696:SF1">
    <property type="entry name" value="MEDIATOR OF RNA POLYMERASE II TRANSCRIPTION SUBUNIT 13"/>
    <property type="match status" value="1"/>
</dbReference>
<gene>
    <name evidence="1" type="ORF">B0T15DRAFT_303287</name>
</gene>
<reference evidence="1" key="1">
    <citation type="journal article" date="2023" name="Mol. Phylogenet. Evol.">
        <title>Genome-scale phylogeny and comparative genomics of the fungal order Sordariales.</title>
        <authorList>
            <person name="Hensen N."/>
            <person name="Bonometti L."/>
            <person name="Westerberg I."/>
            <person name="Brannstrom I.O."/>
            <person name="Guillou S."/>
            <person name="Cros-Aarteil S."/>
            <person name="Calhoun S."/>
            <person name="Haridas S."/>
            <person name="Kuo A."/>
            <person name="Mondo S."/>
            <person name="Pangilinan J."/>
            <person name="Riley R."/>
            <person name="LaButti K."/>
            <person name="Andreopoulos B."/>
            <person name="Lipzen A."/>
            <person name="Chen C."/>
            <person name="Yan M."/>
            <person name="Daum C."/>
            <person name="Ng V."/>
            <person name="Clum A."/>
            <person name="Steindorff A."/>
            <person name="Ohm R.A."/>
            <person name="Martin F."/>
            <person name="Silar P."/>
            <person name="Natvig D.O."/>
            <person name="Lalanne C."/>
            <person name="Gautier V."/>
            <person name="Ament-Velasquez S.L."/>
            <person name="Kruys A."/>
            <person name="Hutchinson M.I."/>
            <person name="Powell A.J."/>
            <person name="Barry K."/>
            <person name="Miller A.N."/>
            <person name="Grigoriev I.V."/>
            <person name="Debuchy R."/>
            <person name="Gladieux P."/>
            <person name="Hiltunen Thoren M."/>
            <person name="Johannesson H."/>
        </authorList>
    </citation>
    <scope>NUCLEOTIDE SEQUENCE</scope>
    <source>
        <strain evidence="1">CBS 333.67</strain>
    </source>
</reference>
<evidence type="ECO:0000313" key="2">
    <source>
        <dbReference type="Proteomes" id="UP001273166"/>
    </source>
</evidence>
<dbReference type="EMBL" id="JAUDZG010000007">
    <property type="protein sequence ID" value="KAK3302377.1"/>
    <property type="molecule type" value="Genomic_DNA"/>
</dbReference>
<sequence length="261" mass="29309">MSATTSSPSAPAPAPSTHATLSFHKSDTIRLLSFPSDITSALKSVILASWPSGLESHGSFSQSYQYKVRGKPFGYYGTQHHVGGIRLLRDVLAFLYTRGWDLLTPLLCSRRYTAKDTLIFRHVVAPRPAVEWLSLAPMGTDKLRVVYDADGAGLSGMDADHDHLGVLISEVKKVLEELEYYGKGGWSHDSFEFEMKGRPWRSRGEASVKMRIMLMRLLETLEGYGWRLYSGFVQRTGSDEDRILDTWYFVRGRDKVPTSVP</sequence>